<proteinExistence type="predicted"/>
<sequence>MATRTKARPKVRVTESDFDKLTAVSQAPRAPTPGAELLIEELERFSIVPDHSDRRLKFVRLGSKVTYRDLSLQKERTVRVGLPGEADVDENRISVLAPVGAALIGLTVGDVFRWTGPDEKLREIEVLAIED</sequence>
<keyword evidence="2" id="KW-0808">Transferase</keyword>
<dbReference type="InterPro" id="IPR023459">
    <property type="entry name" value="Tscrpt_elong_fac_GreA/B_fam"/>
</dbReference>
<evidence type="ECO:0000313" key="3">
    <source>
        <dbReference type="Proteomes" id="UP001549110"/>
    </source>
</evidence>
<dbReference type="RefSeq" id="WP_354297553.1">
    <property type="nucleotide sequence ID" value="NZ_JBEPLU010000001.1"/>
</dbReference>
<protein>
    <submittedName>
        <fullName evidence="2">Regulator of nucleoside diphosphate kinase</fullName>
    </submittedName>
</protein>
<name>A0ABV2EIX3_9CAUL</name>
<dbReference type="GO" id="GO:0016301">
    <property type="term" value="F:kinase activity"/>
    <property type="evidence" value="ECO:0007669"/>
    <property type="project" value="UniProtKB-KW"/>
</dbReference>
<dbReference type="PANTHER" id="PTHR30437:SF5">
    <property type="entry name" value="REGULATOR OF NUCLEOSIDE DIPHOSPHATE KINASE"/>
    <property type="match status" value="1"/>
</dbReference>
<evidence type="ECO:0000259" key="1">
    <source>
        <dbReference type="Pfam" id="PF01272"/>
    </source>
</evidence>
<dbReference type="EMBL" id="JBEPLU010000001">
    <property type="protein sequence ID" value="MET3526990.1"/>
    <property type="molecule type" value="Genomic_DNA"/>
</dbReference>
<dbReference type="SUPFAM" id="SSF54534">
    <property type="entry name" value="FKBP-like"/>
    <property type="match status" value="1"/>
</dbReference>
<keyword evidence="3" id="KW-1185">Reference proteome</keyword>
<accession>A0ABV2EIX3</accession>
<dbReference type="PANTHER" id="PTHR30437">
    <property type="entry name" value="TRANSCRIPTION ELONGATION FACTOR GREA"/>
    <property type="match status" value="1"/>
</dbReference>
<reference evidence="2 3" key="1">
    <citation type="submission" date="2024-06" db="EMBL/GenBank/DDBJ databases">
        <title>Genomic Encyclopedia of Type Strains, Phase IV (KMG-IV): sequencing the most valuable type-strain genomes for metagenomic binning, comparative biology and taxonomic classification.</title>
        <authorList>
            <person name="Goeker M."/>
        </authorList>
    </citation>
    <scope>NUCLEOTIDE SEQUENCE [LARGE SCALE GENOMIC DNA]</scope>
    <source>
        <strain evidence="2 3">DSM 17809</strain>
    </source>
</reference>
<organism evidence="2 3">
    <name type="scientific">Phenylobacterium koreense</name>
    <dbReference type="NCBI Taxonomy" id="266125"/>
    <lineage>
        <taxon>Bacteria</taxon>
        <taxon>Pseudomonadati</taxon>
        <taxon>Pseudomonadota</taxon>
        <taxon>Alphaproteobacteria</taxon>
        <taxon>Caulobacterales</taxon>
        <taxon>Caulobacteraceae</taxon>
        <taxon>Phenylobacterium</taxon>
    </lineage>
</organism>
<dbReference type="Pfam" id="PF01272">
    <property type="entry name" value="GreA_GreB"/>
    <property type="match status" value="1"/>
</dbReference>
<dbReference type="InterPro" id="IPR001437">
    <property type="entry name" value="Tscrpt_elong_fac_GreA/B_C"/>
</dbReference>
<feature type="domain" description="Transcription elongation factor GreA/GreB C-terminal" evidence="1">
    <location>
        <begin position="58"/>
        <end position="130"/>
    </location>
</feature>
<keyword evidence="2" id="KW-0418">Kinase</keyword>
<dbReference type="Gene3D" id="3.10.50.30">
    <property type="entry name" value="Transcription elongation factor, GreA/GreB, C-terminal domain"/>
    <property type="match status" value="1"/>
</dbReference>
<dbReference type="InterPro" id="IPR036953">
    <property type="entry name" value="GreA/GreB_C_sf"/>
</dbReference>
<gene>
    <name evidence="2" type="ORF">ABID41_002085</name>
</gene>
<dbReference type="Proteomes" id="UP001549110">
    <property type="component" value="Unassembled WGS sequence"/>
</dbReference>
<evidence type="ECO:0000313" key="2">
    <source>
        <dbReference type="EMBL" id="MET3526990.1"/>
    </source>
</evidence>
<comment type="caution">
    <text evidence="2">The sequence shown here is derived from an EMBL/GenBank/DDBJ whole genome shotgun (WGS) entry which is preliminary data.</text>
</comment>